<comment type="caution">
    <text evidence="2">The sequence shown here is derived from an EMBL/GenBank/DDBJ whole genome shotgun (WGS) entry which is preliminary data.</text>
</comment>
<dbReference type="GO" id="GO:0033958">
    <property type="term" value="F:DNA-deoxyinosine glycosylase activity"/>
    <property type="evidence" value="ECO:0007669"/>
    <property type="project" value="UniProtKB-EC"/>
</dbReference>
<proteinExistence type="predicted"/>
<evidence type="ECO:0000313" key="2">
    <source>
        <dbReference type="EMBL" id="MBC8531204.1"/>
    </source>
</evidence>
<name>A0A926D4B6_9FIRM</name>
<dbReference type="CDD" id="cd10032">
    <property type="entry name" value="UDG-F6_HDG"/>
    <property type="match status" value="1"/>
</dbReference>
<evidence type="ECO:0000313" key="3">
    <source>
        <dbReference type="Proteomes" id="UP000623172"/>
    </source>
</evidence>
<protein>
    <submittedName>
        <fullName evidence="2">DNA-deoxyinosine glycosylase</fullName>
        <ecNumber evidence="2">3.2.2.15</ecNumber>
    </submittedName>
</protein>
<dbReference type="SUPFAM" id="SSF52141">
    <property type="entry name" value="Uracil-DNA glycosylase-like"/>
    <property type="match status" value="1"/>
</dbReference>
<dbReference type="NCBIfam" id="TIGR04274">
    <property type="entry name" value="hypoxanDNAglyco"/>
    <property type="match status" value="1"/>
</dbReference>
<dbReference type="EC" id="3.2.2.15" evidence="2"/>
<sequence length="170" mass="19475">MCDERITHPLGPVVDARSRVLILGTMPSVASLERKQYYGHKRNQFWPMIFTLMDKPPEEAYDRRIAFALQQGIAIWDVVASCVRPGSLDSHIRDVIPNNFDGFFESWPGLRRVFFNGASALQLFKRHVGLAVLKDLPFTLLPSTSPAYTLPFEQKLQAWVQVKIELEKEM</sequence>
<accession>A0A926D4B6</accession>
<keyword evidence="2" id="KW-0378">Hydrolase</keyword>
<dbReference type="Gene3D" id="3.40.470.10">
    <property type="entry name" value="Uracil-DNA glycosylase-like domain"/>
    <property type="match status" value="1"/>
</dbReference>
<dbReference type="InterPro" id="IPR036895">
    <property type="entry name" value="Uracil-DNA_glycosylase-like_sf"/>
</dbReference>
<evidence type="ECO:0000259" key="1">
    <source>
        <dbReference type="SMART" id="SM00986"/>
    </source>
</evidence>
<gene>
    <name evidence="2" type="ORF">H8696_04995</name>
</gene>
<feature type="domain" description="Uracil-DNA glycosylase-like" evidence="1">
    <location>
        <begin position="11"/>
        <end position="163"/>
    </location>
</feature>
<organism evidence="2 3">
    <name type="scientific">Gehongia tenuis</name>
    <dbReference type="NCBI Taxonomy" id="2763655"/>
    <lineage>
        <taxon>Bacteria</taxon>
        <taxon>Bacillati</taxon>
        <taxon>Bacillota</taxon>
        <taxon>Clostridia</taxon>
        <taxon>Christensenellales</taxon>
        <taxon>Christensenellaceae</taxon>
        <taxon>Gehongia</taxon>
    </lineage>
</organism>
<dbReference type="EMBL" id="JACRSR010000001">
    <property type="protein sequence ID" value="MBC8531204.1"/>
    <property type="molecule type" value="Genomic_DNA"/>
</dbReference>
<dbReference type="SMART" id="SM00987">
    <property type="entry name" value="UreE_C"/>
    <property type="match status" value="1"/>
</dbReference>
<dbReference type="Pfam" id="PF03167">
    <property type="entry name" value="UDG"/>
    <property type="match status" value="1"/>
</dbReference>
<dbReference type="SMART" id="SM00986">
    <property type="entry name" value="UDG"/>
    <property type="match status" value="1"/>
</dbReference>
<keyword evidence="2" id="KW-0326">Glycosidase</keyword>
<dbReference type="InterPro" id="IPR026353">
    <property type="entry name" value="Hypoxan-DNA_Glyclase"/>
</dbReference>
<dbReference type="Proteomes" id="UP000623172">
    <property type="component" value="Unassembled WGS sequence"/>
</dbReference>
<reference evidence="2" key="1">
    <citation type="submission" date="2020-08" db="EMBL/GenBank/DDBJ databases">
        <title>Genome public.</title>
        <authorList>
            <person name="Liu C."/>
            <person name="Sun Q."/>
        </authorList>
    </citation>
    <scope>NUCLEOTIDE SEQUENCE</scope>
    <source>
        <strain evidence="2">NSJ-53</strain>
    </source>
</reference>
<dbReference type="AlphaFoldDB" id="A0A926D4B6"/>
<dbReference type="InterPro" id="IPR005122">
    <property type="entry name" value="Uracil-DNA_glycosylase-like"/>
</dbReference>
<keyword evidence="3" id="KW-1185">Reference proteome</keyword>